<dbReference type="Pfam" id="PF00126">
    <property type="entry name" value="HTH_1"/>
    <property type="match status" value="1"/>
</dbReference>
<dbReference type="CDD" id="cd08414">
    <property type="entry name" value="PBP2_LTTR_aromatics_like"/>
    <property type="match status" value="1"/>
</dbReference>
<sequence length="298" mass="33050">MDLDLRKLRYFVAVAEQRNFGRAAEVLRIAQPVLSRQIKALEDELHAQLFTRSRLGTELTAAGRQLLDDARPLLASATALQRRVRMAERGGSFTIGFMPGILVTQVARAFNDAYPDLTVDVLRTSYDDQVDVVHDGRADVSFVRMPIPTRGLRILPLFTEPRVVAVPIGHPLAGKPTVRISDLTDEHLLQNPDAVPEWRDIARELREVAPGDGQHRPAIALRTMEEKLEHVAAERGIIIVPRSTAALYTRPDIAYCPVEGISNNQVALAFSAQRARPEIERFAEIAVRMMGGPAAETD</sequence>
<dbReference type="Gene3D" id="3.40.190.10">
    <property type="entry name" value="Periplasmic binding protein-like II"/>
    <property type="match status" value="2"/>
</dbReference>
<dbReference type="PANTHER" id="PTHR30346">
    <property type="entry name" value="TRANSCRIPTIONAL DUAL REGULATOR HCAR-RELATED"/>
    <property type="match status" value="1"/>
</dbReference>
<dbReference type="EMBL" id="BAABJQ010000006">
    <property type="protein sequence ID" value="GAA5184328.1"/>
    <property type="molecule type" value="Genomic_DNA"/>
</dbReference>
<evidence type="ECO:0000313" key="6">
    <source>
        <dbReference type="EMBL" id="GAA5184328.1"/>
    </source>
</evidence>
<dbReference type="PRINTS" id="PR00039">
    <property type="entry name" value="HTHLYSR"/>
</dbReference>
<accession>A0ABP9RRF2</accession>
<dbReference type="InterPro" id="IPR005119">
    <property type="entry name" value="LysR_subst-bd"/>
</dbReference>
<name>A0ABP9RRF2_9ACTN</name>
<organism evidence="6 7">
    <name type="scientific">Rugosimonospora acidiphila</name>
    <dbReference type="NCBI Taxonomy" id="556531"/>
    <lineage>
        <taxon>Bacteria</taxon>
        <taxon>Bacillati</taxon>
        <taxon>Actinomycetota</taxon>
        <taxon>Actinomycetes</taxon>
        <taxon>Micromonosporales</taxon>
        <taxon>Micromonosporaceae</taxon>
        <taxon>Rugosimonospora</taxon>
    </lineage>
</organism>
<dbReference type="InterPro" id="IPR036388">
    <property type="entry name" value="WH-like_DNA-bd_sf"/>
</dbReference>
<dbReference type="RefSeq" id="WP_345629178.1">
    <property type="nucleotide sequence ID" value="NZ_BAABJQ010000006.1"/>
</dbReference>
<gene>
    <name evidence="6" type="ORF">GCM10023322_25570</name>
</gene>
<evidence type="ECO:0000256" key="4">
    <source>
        <dbReference type="ARBA" id="ARBA00023163"/>
    </source>
</evidence>
<protein>
    <submittedName>
        <fullName evidence="6">LysR substrate-binding domain-containing protein</fullName>
    </submittedName>
</protein>
<comment type="caution">
    <text evidence="6">The sequence shown here is derived from an EMBL/GenBank/DDBJ whole genome shotgun (WGS) entry which is preliminary data.</text>
</comment>
<dbReference type="Proteomes" id="UP001501570">
    <property type="component" value="Unassembled WGS sequence"/>
</dbReference>
<evidence type="ECO:0000259" key="5">
    <source>
        <dbReference type="PROSITE" id="PS50931"/>
    </source>
</evidence>
<dbReference type="PROSITE" id="PS50931">
    <property type="entry name" value="HTH_LYSR"/>
    <property type="match status" value="1"/>
</dbReference>
<reference evidence="7" key="1">
    <citation type="journal article" date="2019" name="Int. J. Syst. Evol. Microbiol.">
        <title>The Global Catalogue of Microorganisms (GCM) 10K type strain sequencing project: providing services to taxonomists for standard genome sequencing and annotation.</title>
        <authorList>
            <consortium name="The Broad Institute Genomics Platform"/>
            <consortium name="The Broad Institute Genome Sequencing Center for Infectious Disease"/>
            <person name="Wu L."/>
            <person name="Ma J."/>
        </authorList>
    </citation>
    <scope>NUCLEOTIDE SEQUENCE [LARGE SCALE GENOMIC DNA]</scope>
    <source>
        <strain evidence="7">JCM 18304</strain>
    </source>
</reference>
<evidence type="ECO:0000256" key="3">
    <source>
        <dbReference type="ARBA" id="ARBA00023125"/>
    </source>
</evidence>
<comment type="similarity">
    <text evidence="1">Belongs to the LysR transcriptional regulatory family.</text>
</comment>
<dbReference type="SUPFAM" id="SSF53850">
    <property type="entry name" value="Periplasmic binding protein-like II"/>
    <property type="match status" value="1"/>
</dbReference>
<dbReference type="InterPro" id="IPR036390">
    <property type="entry name" value="WH_DNA-bd_sf"/>
</dbReference>
<evidence type="ECO:0000256" key="2">
    <source>
        <dbReference type="ARBA" id="ARBA00023015"/>
    </source>
</evidence>
<keyword evidence="4" id="KW-0804">Transcription</keyword>
<feature type="domain" description="HTH lysR-type" evidence="5">
    <location>
        <begin position="3"/>
        <end position="60"/>
    </location>
</feature>
<keyword evidence="7" id="KW-1185">Reference proteome</keyword>
<keyword evidence="3" id="KW-0238">DNA-binding</keyword>
<proteinExistence type="inferred from homology"/>
<keyword evidence="2" id="KW-0805">Transcription regulation</keyword>
<dbReference type="Gene3D" id="1.10.10.10">
    <property type="entry name" value="Winged helix-like DNA-binding domain superfamily/Winged helix DNA-binding domain"/>
    <property type="match status" value="1"/>
</dbReference>
<dbReference type="SUPFAM" id="SSF46785">
    <property type="entry name" value="Winged helix' DNA-binding domain"/>
    <property type="match status" value="1"/>
</dbReference>
<evidence type="ECO:0000313" key="7">
    <source>
        <dbReference type="Proteomes" id="UP001501570"/>
    </source>
</evidence>
<dbReference type="Pfam" id="PF03466">
    <property type="entry name" value="LysR_substrate"/>
    <property type="match status" value="1"/>
</dbReference>
<evidence type="ECO:0000256" key="1">
    <source>
        <dbReference type="ARBA" id="ARBA00009437"/>
    </source>
</evidence>
<dbReference type="PANTHER" id="PTHR30346:SF0">
    <property type="entry name" value="HCA OPERON TRANSCRIPTIONAL ACTIVATOR HCAR"/>
    <property type="match status" value="1"/>
</dbReference>
<dbReference type="InterPro" id="IPR000847">
    <property type="entry name" value="LysR_HTH_N"/>
</dbReference>